<gene>
    <name evidence="6" type="ORF">SAMN06265795_12726</name>
</gene>
<keyword evidence="3" id="KW-0238">DNA-binding</keyword>
<evidence type="ECO:0000313" key="6">
    <source>
        <dbReference type="EMBL" id="SNT34762.1"/>
    </source>
</evidence>
<evidence type="ECO:0000259" key="5">
    <source>
        <dbReference type="PROSITE" id="PS50931"/>
    </source>
</evidence>
<organism evidence="6 7">
    <name type="scientific">Noviherbaspirillum humi</name>
    <dbReference type="NCBI Taxonomy" id="1688639"/>
    <lineage>
        <taxon>Bacteria</taxon>
        <taxon>Pseudomonadati</taxon>
        <taxon>Pseudomonadota</taxon>
        <taxon>Betaproteobacteria</taxon>
        <taxon>Burkholderiales</taxon>
        <taxon>Oxalobacteraceae</taxon>
        <taxon>Noviherbaspirillum</taxon>
    </lineage>
</organism>
<proteinExistence type="inferred from homology"/>
<feature type="domain" description="HTH lysR-type" evidence="5">
    <location>
        <begin position="6"/>
        <end position="63"/>
    </location>
</feature>
<reference evidence="6 7" key="1">
    <citation type="submission" date="2017-06" db="EMBL/GenBank/DDBJ databases">
        <authorList>
            <person name="Kim H.J."/>
            <person name="Triplett B.A."/>
        </authorList>
    </citation>
    <scope>NUCLEOTIDE SEQUENCE [LARGE SCALE GENOMIC DNA]</scope>
    <source>
        <strain evidence="6 7">U15</strain>
    </source>
</reference>
<dbReference type="InterPro" id="IPR050389">
    <property type="entry name" value="LysR-type_TF"/>
</dbReference>
<sequence length="300" mass="33193">MNIAEIDLNVLVVFDAMHQHLSVTRAGQALGLSQPAMSAALAKLRAQLGDPLFVRTGHGMRPTPRALQLVDPVKRILETVRADILLQPAFDPATAQRSFTVITPDIGELVFVPKILAYNQRHAPGVTIHSVAISSPGAGEALASGEADLAIGYFPDLAKPGFYQQRLFRNSFVCVVRADHPRIQDHPTLDQFLAESHAVVRPAGRTHLYERFLESQNIRRSVRAELAHFASLLTIITTSDLIATVPRDIAHVFAGLAPIRLVDPPLQPPAFHLKQHWHERVHADAANVWLRKLVRDLFHD</sequence>
<evidence type="ECO:0000256" key="1">
    <source>
        <dbReference type="ARBA" id="ARBA00009437"/>
    </source>
</evidence>
<dbReference type="PRINTS" id="PR00039">
    <property type="entry name" value="HTHLYSR"/>
</dbReference>
<dbReference type="CDD" id="cd08459">
    <property type="entry name" value="PBP2_DntR_NahR_LinR_like"/>
    <property type="match status" value="1"/>
</dbReference>
<dbReference type="OrthoDB" id="8583877at2"/>
<dbReference type="Pfam" id="PF00126">
    <property type="entry name" value="HTH_1"/>
    <property type="match status" value="1"/>
</dbReference>
<dbReference type="GO" id="GO:0003700">
    <property type="term" value="F:DNA-binding transcription factor activity"/>
    <property type="evidence" value="ECO:0007669"/>
    <property type="project" value="InterPro"/>
</dbReference>
<accession>A0A239LXR8</accession>
<evidence type="ECO:0000256" key="2">
    <source>
        <dbReference type="ARBA" id="ARBA00023015"/>
    </source>
</evidence>
<dbReference type="InterPro" id="IPR036388">
    <property type="entry name" value="WH-like_DNA-bd_sf"/>
</dbReference>
<dbReference type="RefSeq" id="WP_089401672.1">
    <property type="nucleotide sequence ID" value="NZ_FZOT01000027.1"/>
</dbReference>
<evidence type="ECO:0000256" key="4">
    <source>
        <dbReference type="ARBA" id="ARBA00023163"/>
    </source>
</evidence>
<dbReference type="AlphaFoldDB" id="A0A239LXR8"/>
<evidence type="ECO:0000313" key="7">
    <source>
        <dbReference type="Proteomes" id="UP000198284"/>
    </source>
</evidence>
<evidence type="ECO:0000256" key="3">
    <source>
        <dbReference type="ARBA" id="ARBA00023125"/>
    </source>
</evidence>
<dbReference type="PANTHER" id="PTHR30118:SF15">
    <property type="entry name" value="TRANSCRIPTIONAL REGULATORY PROTEIN"/>
    <property type="match status" value="1"/>
</dbReference>
<dbReference type="Gene3D" id="3.40.190.10">
    <property type="entry name" value="Periplasmic binding protein-like II"/>
    <property type="match status" value="2"/>
</dbReference>
<keyword evidence="2" id="KW-0805">Transcription regulation</keyword>
<comment type="similarity">
    <text evidence="1">Belongs to the LysR transcriptional regulatory family.</text>
</comment>
<dbReference type="Pfam" id="PF03466">
    <property type="entry name" value="LysR_substrate"/>
    <property type="match status" value="1"/>
</dbReference>
<dbReference type="EMBL" id="FZOT01000027">
    <property type="protein sequence ID" value="SNT34762.1"/>
    <property type="molecule type" value="Genomic_DNA"/>
</dbReference>
<dbReference type="InterPro" id="IPR036390">
    <property type="entry name" value="WH_DNA-bd_sf"/>
</dbReference>
<protein>
    <submittedName>
        <fullName evidence="6">Transcriptional regulator, LysR family</fullName>
    </submittedName>
</protein>
<keyword evidence="7" id="KW-1185">Reference proteome</keyword>
<dbReference type="InterPro" id="IPR000847">
    <property type="entry name" value="LysR_HTH_N"/>
</dbReference>
<dbReference type="PROSITE" id="PS50931">
    <property type="entry name" value="HTH_LYSR"/>
    <property type="match status" value="1"/>
</dbReference>
<dbReference type="SUPFAM" id="SSF46785">
    <property type="entry name" value="Winged helix' DNA-binding domain"/>
    <property type="match status" value="1"/>
</dbReference>
<dbReference type="Gene3D" id="1.10.10.10">
    <property type="entry name" value="Winged helix-like DNA-binding domain superfamily/Winged helix DNA-binding domain"/>
    <property type="match status" value="1"/>
</dbReference>
<dbReference type="SUPFAM" id="SSF53850">
    <property type="entry name" value="Periplasmic binding protein-like II"/>
    <property type="match status" value="1"/>
</dbReference>
<dbReference type="Proteomes" id="UP000198284">
    <property type="component" value="Unassembled WGS sequence"/>
</dbReference>
<dbReference type="GO" id="GO:0003677">
    <property type="term" value="F:DNA binding"/>
    <property type="evidence" value="ECO:0007669"/>
    <property type="project" value="UniProtKB-KW"/>
</dbReference>
<dbReference type="PANTHER" id="PTHR30118">
    <property type="entry name" value="HTH-TYPE TRANSCRIPTIONAL REGULATOR LEUO-RELATED"/>
    <property type="match status" value="1"/>
</dbReference>
<keyword evidence="4" id="KW-0804">Transcription</keyword>
<name>A0A239LXR8_9BURK</name>
<dbReference type="InterPro" id="IPR005119">
    <property type="entry name" value="LysR_subst-bd"/>
</dbReference>